<dbReference type="GO" id="GO:0006352">
    <property type="term" value="P:DNA-templated transcription initiation"/>
    <property type="evidence" value="ECO:0007669"/>
    <property type="project" value="InterPro"/>
</dbReference>
<proteinExistence type="inferred from homology"/>
<dbReference type="InterPro" id="IPR036388">
    <property type="entry name" value="WH-like_DNA-bd_sf"/>
</dbReference>
<dbReference type="OrthoDB" id="3492533at2"/>
<evidence type="ECO:0000256" key="5">
    <source>
        <dbReference type="ARBA" id="ARBA00023163"/>
    </source>
</evidence>
<dbReference type="Gene3D" id="1.10.10.10">
    <property type="entry name" value="Winged helix-like DNA-binding domain superfamily/Winged helix DNA-binding domain"/>
    <property type="match status" value="1"/>
</dbReference>
<gene>
    <name evidence="7" type="ORF">E1293_31780</name>
</gene>
<keyword evidence="3" id="KW-0731">Sigma factor</keyword>
<sequence>MRGDLETLYDAHAHRLYAHGWSLLGDHGAAGALNDTLTEAVRNPPSGETVLWLHRLTRNVCSRRGAFKGRPAFAEAATDPLLDAAGALPPEHREALLLSAGEWLGIRDISRVLGVSPGAVRELLHDARTALERLVLDALMRGAADPAKHMDVIAAFEKGRLPHLLARRAPAGAPAPLRDQVLAAADEERDEIGRAPAATSGVLVVIGP</sequence>
<dbReference type="EMBL" id="SMKY01000194">
    <property type="protein sequence ID" value="TDD73281.1"/>
    <property type="molecule type" value="Genomic_DNA"/>
</dbReference>
<accession>A0A4R5AKT2</accession>
<dbReference type="InterPro" id="IPR013249">
    <property type="entry name" value="RNA_pol_sigma70_r4_t2"/>
</dbReference>
<evidence type="ECO:0000313" key="8">
    <source>
        <dbReference type="Proteomes" id="UP000295578"/>
    </source>
</evidence>
<dbReference type="PANTHER" id="PTHR43133">
    <property type="entry name" value="RNA POLYMERASE ECF-TYPE SIGMA FACTO"/>
    <property type="match status" value="1"/>
</dbReference>
<comment type="caution">
    <text evidence="7">The sequence shown here is derived from an EMBL/GenBank/DDBJ whole genome shotgun (WGS) entry which is preliminary data.</text>
</comment>
<reference evidence="7 8" key="1">
    <citation type="submission" date="2019-03" db="EMBL/GenBank/DDBJ databases">
        <title>Draft genome sequences of novel Actinobacteria.</title>
        <authorList>
            <person name="Sahin N."/>
            <person name="Ay H."/>
            <person name="Saygin H."/>
        </authorList>
    </citation>
    <scope>NUCLEOTIDE SEQUENCE [LARGE SCALE GENOMIC DNA]</scope>
    <source>
        <strain evidence="7 8">DSM 45941</strain>
    </source>
</reference>
<evidence type="ECO:0000259" key="6">
    <source>
        <dbReference type="Pfam" id="PF08281"/>
    </source>
</evidence>
<dbReference type="GO" id="GO:0003677">
    <property type="term" value="F:DNA binding"/>
    <property type="evidence" value="ECO:0007669"/>
    <property type="project" value="UniProtKB-KW"/>
</dbReference>
<evidence type="ECO:0000256" key="1">
    <source>
        <dbReference type="ARBA" id="ARBA00010641"/>
    </source>
</evidence>
<dbReference type="GO" id="GO:0016987">
    <property type="term" value="F:sigma factor activity"/>
    <property type="evidence" value="ECO:0007669"/>
    <property type="project" value="UniProtKB-KW"/>
</dbReference>
<organism evidence="7 8">
    <name type="scientific">Actinomadura darangshiensis</name>
    <dbReference type="NCBI Taxonomy" id="705336"/>
    <lineage>
        <taxon>Bacteria</taxon>
        <taxon>Bacillati</taxon>
        <taxon>Actinomycetota</taxon>
        <taxon>Actinomycetes</taxon>
        <taxon>Streptosporangiales</taxon>
        <taxon>Thermomonosporaceae</taxon>
        <taxon>Actinomadura</taxon>
    </lineage>
</organism>
<evidence type="ECO:0000256" key="4">
    <source>
        <dbReference type="ARBA" id="ARBA00023125"/>
    </source>
</evidence>
<evidence type="ECO:0000256" key="2">
    <source>
        <dbReference type="ARBA" id="ARBA00023015"/>
    </source>
</evidence>
<evidence type="ECO:0000313" key="7">
    <source>
        <dbReference type="EMBL" id="TDD73281.1"/>
    </source>
</evidence>
<dbReference type="Pfam" id="PF08281">
    <property type="entry name" value="Sigma70_r4_2"/>
    <property type="match status" value="1"/>
</dbReference>
<dbReference type="InterPro" id="IPR013324">
    <property type="entry name" value="RNA_pol_sigma_r3/r4-like"/>
</dbReference>
<dbReference type="InterPro" id="IPR039425">
    <property type="entry name" value="RNA_pol_sigma-70-like"/>
</dbReference>
<dbReference type="CDD" id="cd06171">
    <property type="entry name" value="Sigma70_r4"/>
    <property type="match status" value="1"/>
</dbReference>
<name>A0A4R5AKT2_9ACTN</name>
<keyword evidence="5" id="KW-0804">Transcription</keyword>
<dbReference type="SUPFAM" id="SSF88659">
    <property type="entry name" value="Sigma3 and sigma4 domains of RNA polymerase sigma factors"/>
    <property type="match status" value="1"/>
</dbReference>
<dbReference type="PANTHER" id="PTHR43133:SF52">
    <property type="entry name" value="ECF RNA POLYMERASE SIGMA FACTOR SIGL"/>
    <property type="match status" value="1"/>
</dbReference>
<comment type="similarity">
    <text evidence="1">Belongs to the sigma-70 factor family. ECF subfamily.</text>
</comment>
<feature type="non-terminal residue" evidence="7">
    <location>
        <position position="208"/>
    </location>
</feature>
<keyword evidence="2" id="KW-0805">Transcription regulation</keyword>
<dbReference type="AlphaFoldDB" id="A0A4R5AKT2"/>
<feature type="domain" description="RNA polymerase sigma factor 70 region 4 type 2" evidence="6">
    <location>
        <begin position="81"/>
        <end position="131"/>
    </location>
</feature>
<dbReference type="RefSeq" id="WP_132201182.1">
    <property type="nucleotide sequence ID" value="NZ_SMKY01000194.1"/>
</dbReference>
<keyword evidence="4" id="KW-0238">DNA-binding</keyword>
<protein>
    <submittedName>
        <fullName evidence="7">RNA polymerase sigma factor</fullName>
    </submittedName>
</protein>
<keyword evidence="8" id="KW-1185">Reference proteome</keyword>
<evidence type="ECO:0000256" key="3">
    <source>
        <dbReference type="ARBA" id="ARBA00023082"/>
    </source>
</evidence>
<dbReference type="Proteomes" id="UP000295578">
    <property type="component" value="Unassembled WGS sequence"/>
</dbReference>